<protein>
    <submittedName>
        <fullName evidence="1">Uncharacterized protein</fullName>
    </submittedName>
</protein>
<dbReference type="AlphaFoldDB" id="A0A2V1E661"/>
<evidence type="ECO:0000313" key="2">
    <source>
        <dbReference type="Proteomes" id="UP000244855"/>
    </source>
</evidence>
<keyword evidence="2" id="KW-1185">Reference proteome</keyword>
<dbReference type="Proteomes" id="UP000244855">
    <property type="component" value="Unassembled WGS sequence"/>
</dbReference>
<gene>
    <name evidence="1" type="ORF">DM02DRAFT_611012</name>
</gene>
<dbReference type="EMBL" id="KZ805316">
    <property type="protein sequence ID" value="PVI05164.1"/>
    <property type="molecule type" value="Genomic_DNA"/>
</dbReference>
<organism evidence="1 2">
    <name type="scientific">Periconia macrospinosa</name>
    <dbReference type="NCBI Taxonomy" id="97972"/>
    <lineage>
        <taxon>Eukaryota</taxon>
        <taxon>Fungi</taxon>
        <taxon>Dikarya</taxon>
        <taxon>Ascomycota</taxon>
        <taxon>Pezizomycotina</taxon>
        <taxon>Dothideomycetes</taxon>
        <taxon>Pleosporomycetidae</taxon>
        <taxon>Pleosporales</taxon>
        <taxon>Massarineae</taxon>
        <taxon>Periconiaceae</taxon>
        <taxon>Periconia</taxon>
    </lineage>
</organism>
<evidence type="ECO:0000313" key="1">
    <source>
        <dbReference type="EMBL" id="PVI05164.1"/>
    </source>
</evidence>
<reference evidence="1 2" key="1">
    <citation type="journal article" date="2018" name="Sci. Rep.">
        <title>Comparative genomics provides insights into the lifestyle and reveals functional heterogeneity of dark septate endophytic fungi.</title>
        <authorList>
            <person name="Knapp D.G."/>
            <person name="Nemeth J.B."/>
            <person name="Barry K."/>
            <person name="Hainaut M."/>
            <person name="Henrissat B."/>
            <person name="Johnson J."/>
            <person name="Kuo A."/>
            <person name="Lim J.H.P."/>
            <person name="Lipzen A."/>
            <person name="Nolan M."/>
            <person name="Ohm R.A."/>
            <person name="Tamas L."/>
            <person name="Grigoriev I.V."/>
            <person name="Spatafora J.W."/>
            <person name="Nagy L.G."/>
            <person name="Kovacs G.M."/>
        </authorList>
    </citation>
    <scope>NUCLEOTIDE SEQUENCE [LARGE SCALE GENOMIC DNA]</scope>
    <source>
        <strain evidence="1 2">DSE2036</strain>
    </source>
</reference>
<proteinExistence type="predicted"/>
<name>A0A2V1E661_9PLEO</name>
<sequence>MGILGVNLSPINGENPAETMKRITDEVGKQTKCVQDLRSSNPPDDKTRIKETKGWLLVVRVRVTYQ</sequence>
<dbReference type="STRING" id="97972.A0A2V1E661"/>
<accession>A0A2V1E661</accession>